<accession>A0A0F9PC52</accession>
<gene>
    <name evidence="1" type="ORF">LCGC14_0861800</name>
</gene>
<reference evidence="1" key="1">
    <citation type="journal article" date="2015" name="Nature">
        <title>Complex archaea that bridge the gap between prokaryotes and eukaryotes.</title>
        <authorList>
            <person name="Spang A."/>
            <person name="Saw J.H."/>
            <person name="Jorgensen S.L."/>
            <person name="Zaremba-Niedzwiedzka K."/>
            <person name="Martijn J."/>
            <person name="Lind A.E."/>
            <person name="van Eijk R."/>
            <person name="Schleper C."/>
            <person name="Guy L."/>
            <person name="Ettema T.J."/>
        </authorList>
    </citation>
    <scope>NUCLEOTIDE SEQUENCE</scope>
</reference>
<dbReference type="EMBL" id="LAZR01002617">
    <property type="protein sequence ID" value="KKN27704.1"/>
    <property type="molecule type" value="Genomic_DNA"/>
</dbReference>
<organism evidence="1">
    <name type="scientific">marine sediment metagenome</name>
    <dbReference type="NCBI Taxonomy" id="412755"/>
    <lineage>
        <taxon>unclassified sequences</taxon>
        <taxon>metagenomes</taxon>
        <taxon>ecological metagenomes</taxon>
    </lineage>
</organism>
<protein>
    <submittedName>
        <fullName evidence="1">Uncharacterized protein</fullName>
    </submittedName>
</protein>
<evidence type="ECO:0000313" key="1">
    <source>
        <dbReference type="EMBL" id="KKN27704.1"/>
    </source>
</evidence>
<dbReference type="AlphaFoldDB" id="A0A0F9PC52"/>
<sequence length="282" mass="32641">MKPNMIQATRDKRKTITRRVMKPQPESDIVEMCKTTEPEGWQTGGRSYKWTEECDTGGKIWTPRYQVGQKVYIKEAWAYKGCSTVGEICTAHIRYLSDNTKGDICFATFDEMMKSTPRQNLKFPTNYNGLEDVDKEAILYELLTKWWARVGKGISPLFMLEWAARDFLKIIDVSAGRVQGITEEDAIAEGIEIVEPFCQGNMSFARVYDGGQYYYNSSIEAYSELWDSINAKPKPVMVKGILTHYESYPWTEGTRAETYRGLPHYIYGNPWVFRNEFERLIK</sequence>
<proteinExistence type="predicted"/>
<comment type="caution">
    <text evidence="1">The sequence shown here is derived from an EMBL/GenBank/DDBJ whole genome shotgun (WGS) entry which is preliminary data.</text>
</comment>
<name>A0A0F9PC52_9ZZZZ</name>